<keyword evidence="3" id="KW-1185">Reference proteome</keyword>
<sequence>MSPLSGSGDVGLKPGQALRVNRLPLPRAAVPEDQAGGGSPTVGHVRLSVLEGVEIGVWEMSEGTMYDVESDEVFVVTAGHAVVVIGEQDGHPVRTAELAPGTVMRLSAGMRTTWTVTEPLRKVYLSRPD</sequence>
<evidence type="ECO:0000313" key="3">
    <source>
        <dbReference type="Proteomes" id="UP001575652"/>
    </source>
</evidence>
<accession>A0ABV4UM28</accession>
<dbReference type="EMBL" id="JBHDLJ010000006">
    <property type="protein sequence ID" value="MFB0834687.1"/>
    <property type="molecule type" value="Genomic_DNA"/>
</dbReference>
<feature type="domain" description="(S)-ureidoglycine aminohydrolase cupin" evidence="1">
    <location>
        <begin position="50"/>
        <end position="124"/>
    </location>
</feature>
<proteinExistence type="predicted"/>
<dbReference type="RefSeq" id="WP_373971863.1">
    <property type="nucleotide sequence ID" value="NZ_JBHDLJ010000006.1"/>
</dbReference>
<gene>
    <name evidence="2" type="ORF">ACETWP_08815</name>
</gene>
<dbReference type="Pfam" id="PF05899">
    <property type="entry name" value="Cupin_3"/>
    <property type="match status" value="1"/>
</dbReference>
<protein>
    <submittedName>
        <fullName evidence="2">Cupin domain-containing protein</fullName>
    </submittedName>
</protein>
<dbReference type="InterPro" id="IPR014710">
    <property type="entry name" value="RmlC-like_jellyroll"/>
</dbReference>
<reference evidence="2 3" key="1">
    <citation type="submission" date="2024-09" db="EMBL/GenBank/DDBJ databases">
        <authorList>
            <person name="Salinas-Garcia M.A."/>
            <person name="Prieme A."/>
        </authorList>
    </citation>
    <scope>NUCLEOTIDE SEQUENCE [LARGE SCALE GENOMIC DNA]</scope>
    <source>
        <strain evidence="2 3">DSM 21081</strain>
    </source>
</reference>
<evidence type="ECO:0000259" key="1">
    <source>
        <dbReference type="Pfam" id="PF05899"/>
    </source>
</evidence>
<dbReference type="Gene3D" id="2.60.120.10">
    <property type="entry name" value="Jelly Rolls"/>
    <property type="match status" value="1"/>
</dbReference>
<dbReference type="Proteomes" id="UP001575652">
    <property type="component" value="Unassembled WGS sequence"/>
</dbReference>
<evidence type="ECO:0000313" key="2">
    <source>
        <dbReference type="EMBL" id="MFB0834687.1"/>
    </source>
</evidence>
<comment type="caution">
    <text evidence="2">The sequence shown here is derived from an EMBL/GenBank/DDBJ whole genome shotgun (WGS) entry which is preliminary data.</text>
</comment>
<dbReference type="SUPFAM" id="SSF51182">
    <property type="entry name" value="RmlC-like cupins"/>
    <property type="match status" value="1"/>
</dbReference>
<dbReference type="InterPro" id="IPR008579">
    <property type="entry name" value="UGlyAH_Cupin_dom"/>
</dbReference>
<organism evidence="2 3">
    <name type="scientific">Arthrobacter halodurans</name>
    <dbReference type="NCBI Taxonomy" id="516699"/>
    <lineage>
        <taxon>Bacteria</taxon>
        <taxon>Bacillati</taxon>
        <taxon>Actinomycetota</taxon>
        <taxon>Actinomycetes</taxon>
        <taxon>Micrococcales</taxon>
        <taxon>Micrococcaceae</taxon>
        <taxon>Arthrobacter</taxon>
    </lineage>
</organism>
<dbReference type="InterPro" id="IPR011051">
    <property type="entry name" value="RmlC_Cupin_sf"/>
</dbReference>
<name>A0ABV4UM28_9MICC</name>